<proteinExistence type="inferred from homology"/>
<dbReference type="InterPro" id="IPR007701">
    <property type="entry name" value="Interferon-rel_develop_reg_N"/>
</dbReference>
<comment type="caution">
    <text evidence="4">The sequence shown here is derived from an EMBL/GenBank/DDBJ whole genome shotgun (WGS) entry which is preliminary data.</text>
</comment>
<accession>A0AAD8XZW6</accession>
<organism evidence="4 5">
    <name type="scientific">Skeletonema marinoi</name>
    <dbReference type="NCBI Taxonomy" id="267567"/>
    <lineage>
        <taxon>Eukaryota</taxon>
        <taxon>Sar</taxon>
        <taxon>Stramenopiles</taxon>
        <taxon>Ochrophyta</taxon>
        <taxon>Bacillariophyta</taxon>
        <taxon>Coscinodiscophyceae</taxon>
        <taxon>Thalassiosirophycidae</taxon>
        <taxon>Thalassiosirales</taxon>
        <taxon>Skeletonemataceae</taxon>
        <taxon>Skeletonema</taxon>
        <taxon>Skeletonema marinoi-dohrnii complex</taxon>
    </lineage>
</organism>
<dbReference type="InterPro" id="IPR011989">
    <property type="entry name" value="ARM-like"/>
</dbReference>
<dbReference type="Proteomes" id="UP001224775">
    <property type="component" value="Unassembled WGS sequence"/>
</dbReference>
<dbReference type="AlphaFoldDB" id="A0AAD8XZW6"/>
<evidence type="ECO:0000313" key="5">
    <source>
        <dbReference type="Proteomes" id="UP001224775"/>
    </source>
</evidence>
<protein>
    <submittedName>
        <fullName evidence="4">Interferon-related developmental regulator</fullName>
    </submittedName>
</protein>
<evidence type="ECO:0000259" key="3">
    <source>
        <dbReference type="Pfam" id="PF05004"/>
    </source>
</evidence>
<reference evidence="4" key="1">
    <citation type="submission" date="2023-06" db="EMBL/GenBank/DDBJ databases">
        <title>Survivors Of The Sea: Transcriptome response of Skeletonema marinoi to long-term dormancy.</title>
        <authorList>
            <person name="Pinder M.I.M."/>
            <person name="Kourtchenko O."/>
            <person name="Robertson E.K."/>
            <person name="Larsson T."/>
            <person name="Maumus F."/>
            <person name="Osuna-Cruz C.M."/>
            <person name="Vancaester E."/>
            <person name="Stenow R."/>
            <person name="Vandepoele K."/>
            <person name="Ploug H."/>
            <person name="Bruchert V."/>
            <person name="Godhe A."/>
            <person name="Topel M."/>
        </authorList>
    </citation>
    <scope>NUCLEOTIDE SEQUENCE</scope>
    <source>
        <strain evidence="4">R05AC</strain>
    </source>
</reference>
<dbReference type="PANTHER" id="PTHR12354:SF1">
    <property type="entry name" value="INTERFERON-RELATED DEVELOPMENTAL REGULATOR 1"/>
    <property type="match status" value="1"/>
</dbReference>
<evidence type="ECO:0000256" key="1">
    <source>
        <dbReference type="ARBA" id="ARBA00008828"/>
    </source>
</evidence>
<feature type="region of interest" description="Disordered" evidence="2">
    <location>
        <begin position="1"/>
        <end position="37"/>
    </location>
</feature>
<feature type="domain" description="Interferon-related developmental regulator N-terminal" evidence="3">
    <location>
        <begin position="80"/>
        <end position="388"/>
    </location>
</feature>
<dbReference type="InterPro" id="IPR039777">
    <property type="entry name" value="IFRD"/>
</dbReference>
<name>A0AAD8XZW6_9STRA</name>
<dbReference type="PANTHER" id="PTHR12354">
    <property type="entry name" value="INTERFERON-RELATED DEVELOPMENTAL REGULATOR"/>
    <property type="match status" value="1"/>
</dbReference>
<dbReference type="InterPro" id="IPR016024">
    <property type="entry name" value="ARM-type_fold"/>
</dbReference>
<keyword evidence="5" id="KW-1185">Reference proteome</keyword>
<feature type="compositionally biased region" description="Basic residues" evidence="2">
    <location>
        <begin position="1"/>
        <end position="19"/>
    </location>
</feature>
<dbReference type="EMBL" id="JATAAI010000027">
    <property type="protein sequence ID" value="KAK1736989.1"/>
    <property type="molecule type" value="Genomic_DNA"/>
</dbReference>
<sequence length="497" mass="54931">MASHGREKKAKPQRRKKKNKDGLITSQDTTDDDGVLRDMELPDDWTVAASSVGSSNFGLDDDDLLLEDIDENNLEEVNRSIAAAAARASKLADALSIATTITSEKRATKREGGYRVLFKSITQYATGNEGTEILESKWDVVLEACLYTLQGKGNSTPAEQYAACRVLEASSVVLGEDRDDIAEKLNGPLKKIINATGRVAQVRSAALRCLAMVHFICGTNCLEEGEDATAVLTLCEKVSAESYRGETVSPILRATALDCWALLGTTFSDAFIAAGDSDEDYNLGQGLQLLPLLAECLDSTDQSLRRSAGECVSLIHECRLNLGMDEEEAANRTERAYRRGSWDGSEWEVLMDEVKQRIAELSVESGHHMSKKDKKEQRSTFRDFMSTIVDDESPEEIVNWRGGKVKLNSWQEIIKLNFVRHCLQGGFQVQLMTNETLQAIFGAVFDGSGMPLNQLEKRMYMSKTSEAAKAADKAMTKQRRTRTNVKNHFLTADGEDI</sequence>
<evidence type="ECO:0000256" key="2">
    <source>
        <dbReference type="SAM" id="MobiDB-lite"/>
    </source>
</evidence>
<dbReference type="SUPFAM" id="SSF48371">
    <property type="entry name" value="ARM repeat"/>
    <property type="match status" value="1"/>
</dbReference>
<gene>
    <name evidence="4" type="ORF">QTG54_012434</name>
</gene>
<comment type="similarity">
    <text evidence="1">Belongs to the IFRD family.</text>
</comment>
<dbReference type="Pfam" id="PF05004">
    <property type="entry name" value="IFRD"/>
    <property type="match status" value="1"/>
</dbReference>
<evidence type="ECO:0000313" key="4">
    <source>
        <dbReference type="EMBL" id="KAK1736989.1"/>
    </source>
</evidence>
<dbReference type="Gene3D" id="1.25.10.10">
    <property type="entry name" value="Leucine-rich Repeat Variant"/>
    <property type="match status" value="1"/>
</dbReference>